<keyword evidence="3" id="KW-1185">Reference proteome</keyword>
<protein>
    <submittedName>
        <fullName evidence="2">Intracellular transport uso1</fullName>
    </submittedName>
</protein>
<feature type="non-terminal residue" evidence="2">
    <location>
        <position position="1"/>
    </location>
</feature>
<dbReference type="Pfam" id="PF12520">
    <property type="entry name" value="DUF3723"/>
    <property type="match status" value="1"/>
</dbReference>
<reference evidence="2 3" key="1">
    <citation type="submission" date="2020-05" db="EMBL/GenBank/DDBJ databases">
        <title>Identification and distribution of gene clusters putatively required for synthesis of sphingolipid metabolism inhibitors in phylogenetically diverse species of the filamentous fungus Fusarium.</title>
        <authorList>
            <person name="Kim H.-S."/>
            <person name="Busman M."/>
            <person name="Brown D.W."/>
            <person name="Divon H."/>
            <person name="Uhlig S."/>
            <person name="Proctor R.H."/>
        </authorList>
    </citation>
    <scope>NUCLEOTIDE SEQUENCE [LARGE SCALE GENOMIC DNA]</scope>
    <source>
        <strain evidence="2 3">NRRL 53147</strain>
    </source>
</reference>
<sequence>MRQGFKLSTWNVITTTRGDEETIRYLEYILDTWTTLMGSKRALQFVDSEAVRELELRVPAISRRDHTHVAALIISGEVFKGLNDHSEREKVLLRIRDIKYLIPSIFTLQRDFLFLKPCIETLTELIHGKGKPAYSAQTLAYSSFVSQSKANLDALFFKNMKHLYLHIMQDIVKLTGESLLVGKGKKAEKDNYRHPRSWHLLAKRAQQLGFVSAEIDRLVLENPDHQVALRALDEARPPFQYKFDDLKLPEFVDSIVDTFGEATEHSLRADVTSFTTTSIGEPIDRRCGRQYFDAYVCDRWMFTLSEFSRPTPESTDITSLFVRKSIFHAFWRLEEEEDEPMPLPSSSGSSPRNEAPQIERDYHNLALDEQGQQLPGIQLENQDLVEWRQEHSDQPMVDASEITSILEEMLRQQPVWTQQGEPQQTHQQGLGESSSLIASRAEGRELSVIPIQDGPGWDLIKPIAHTVQIRRWKGAEWHDLCQVDRRCLWDTTQKLDEQYGE</sequence>
<evidence type="ECO:0000313" key="2">
    <source>
        <dbReference type="EMBL" id="KAF5529368.1"/>
    </source>
</evidence>
<accession>A0A8H5I4P3</accession>
<dbReference type="Proteomes" id="UP000522262">
    <property type="component" value="Unassembled WGS sequence"/>
</dbReference>
<organism evidence="2 3">
    <name type="scientific">Fusarium mexicanum</name>
    <dbReference type="NCBI Taxonomy" id="751941"/>
    <lineage>
        <taxon>Eukaryota</taxon>
        <taxon>Fungi</taxon>
        <taxon>Dikarya</taxon>
        <taxon>Ascomycota</taxon>
        <taxon>Pezizomycotina</taxon>
        <taxon>Sordariomycetes</taxon>
        <taxon>Hypocreomycetidae</taxon>
        <taxon>Hypocreales</taxon>
        <taxon>Nectriaceae</taxon>
        <taxon>Fusarium</taxon>
        <taxon>Fusarium fujikuroi species complex</taxon>
    </lineage>
</organism>
<feature type="region of interest" description="Disordered" evidence="1">
    <location>
        <begin position="337"/>
        <end position="356"/>
    </location>
</feature>
<evidence type="ECO:0000256" key="1">
    <source>
        <dbReference type="SAM" id="MobiDB-lite"/>
    </source>
</evidence>
<name>A0A8H5I4P3_9HYPO</name>
<proteinExistence type="predicted"/>
<feature type="region of interest" description="Disordered" evidence="1">
    <location>
        <begin position="415"/>
        <end position="434"/>
    </location>
</feature>
<evidence type="ECO:0000313" key="3">
    <source>
        <dbReference type="Proteomes" id="UP000522262"/>
    </source>
</evidence>
<comment type="caution">
    <text evidence="2">The sequence shown here is derived from an EMBL/GenBank/DDBJ whole genome shotgun (WGS) entry which is preliminary data.</text>
</comment>
<feature type="compositionally biased region" description="Low complexity" evidence="1">
    <location>
        <begin position="417"/>
        <end position="429"/>
    </location>
</feature>
<dbReference type="EMBL" id="JAAOAM010000591">
    <property type="protein sequence ID" value="KAF5529368.1"/>
    <property type="molecule type" value="Genomic_DNA"/>
</dbReference>
<dbReference type="InterPro" id="IPR022198">
    <property type="entry name" value="DUF3723"/>
</dbReference>
<dbReference type="AlphaFoldDB" id="A0A8H5I4P3"/>
<gene>
    <name evidence="2" type="ORF">FMEXI_14196</name>
</gene>
<feature type="compositionally biased region" description="Low complexity" evidence="1">
    <location>
        <begin position="344"/>
        <end position="356"/>
    </location>
</feature>